<protein>
    <submittedName>
        <fullName evidence="3">Uncharacterized protein</fullName>
    </submittedName>
</protein>
<evidence type="ECO:0000313" key="4">
    <source>
        <dbReference type="Proteomes" id="UP000315700"/>
    </source>
</evidence>
<evidence type="ECO:0000313" key="3">
    <source>
        <dbReference type="EMBL" id="QDT52409.1"/>
    </source>
</evidence>
<organism evidence="3 4">
    <name type="scientific">Caulifigura coniformis</name>
    <dbReference type="NCBI Taxonomy" id="2527983"/>
    <lineage>
        <taxon>Bacteria</taxon>
        <taxon>Pseudomonadati</taxon>
        <taxon>Planctomycetota</taxon>
        <taxon>Planctomycetia</taxon>
        <taxon>Planctomycetales</taxon>
        <taxon>Planctomycetaceae</taxon>
        <taxon>Caulifigura</taxon>
    </lineage>
</organism>
<keyword evidence="4" id="KW-1185">Reference proteome</keyword>
<dbReference type="KEGG" id="ccos:Pan44_04200"/>
<reference evidence="3 4" key="1">
    <citation type="submission" date="2019-02" db="EMBL/GenBank/DDBJ databases">
        <title>Deep-cultivation of Planctomycetes and their phenomic and genomic characterization uncovers novel biology.</title>
        <authorList>
            <person name="Wiegand S."/>
            <person name="Jogler M."/>
            <person name="Boedeker C."/>
            <person name="Pinto D."/>
            <person name="Vollmers J."/>
            <person name="Rivas-Marin E."/>
            <person name="Kohn T."/>
            <person name="Peeters S.H."/>
            <person name="Heuer A."/>
            <person name="Rast P."/>
            <person name="Oberbeckmann S."/>
            <person name="Bunk B."/>
            <person name="Jeske O."/>
            <person name="Meyerdierks A."/>
            <person name="Storesund J.E."/>
            <person name="Kallscheuer N."/>
            <person name="Luecker S."/>
            <person name="Lage O.M."/>
            <person name="Pohl T."/>
            <person name="Merkel B.J."/>
            <person name="Hornburger P."/>
            <person name="Mueller R.-W."/>
            <person name="Bruemmer F."/>
            <person name="Labrenz M."/>
            <person name="Spormann A.M."/>
            <person name="Op den Camp H."/>
            <person name="Overmann J."/>
            <person name="Amann R."/>
            <person name="Jetten M.S.M."/>
            <person name="Mascher T."/>
            <person name="Medema M.H."/>
            <person name="Devos D.P."/>
            <person name="Kaster A.-K."/>
            <person name="Ovreas L."/>
            <person name="Rohde M."/>
            <person name="Galperin M.Y."/>
            <person name="Jogler C."/>
        </authorList>
    </citation>
    <scope>NUCLEOTIDE SEQUENCE [LARGE SCALE GENOMIC DNA]</scope>
    <source>
        <strain evidence="3 4">Pan44</strain>
    </source>
</reference>
<sequence length="414" mass="46532">MHSRLTPAARQSSVKNTPAPGDPVERWPPGIGPFRSERFDLGEVRGRLAGMDGLMQNSVAAPTLPGRSYFLQRQLWRSALWGVLGTVAIVATIAALDAAGLKAPKAPPVIQVAPFFVAIGIFIAQYLLPRVRVDQEGIHRRILWWWDLWPWEDFTDGLVTYGTYRHGYRHTTKPFWSQRLELSVLEPEAAEEIDRLIKRVWTPPDPPECPETLVLTLKRPGRPVLTMTADGISFTHKNQTVTSSWDDLPMVTIWRLAADRPDSRTMIFELSDREIRLGRPVHNGQQLQTWSGPTAEVVSLFVMKHARRLRDYAIGGDARTFDELEAKREVQLGRLEKNLIVMRRMCWVIGALCAASPLVCPWPAAVMMSLYLAMPVGMYRSANSRLKEIRADLDRQQTALLEQAGSAAGLLQAS</sequence>
<gene>
    <name evidence="3" type="ORF">Pan44_04200</name>
</gene>
<evidence type="ECO:0000256" key="2">
    <source>
        <dbReference type="SAM" id="Phobius"/>
    </source>
</evidence>
<keyword evidence="2" id="KW-0472">Membrane</keyword>
<proteinExistence type="predicted"/>
<evidence type="ECO:0000256" key="1">
    <source>
        <dbReference type="SAM" id="MobiDB-lite"/>
    </source>
</evidence>
<feature type="transmembrane region" description="Helical" evidence="2">
    <location>
        <begin position="347"/>
        <end position="374"/>
    </location>
</feature>
<name>A0A517S8G4_9PLAN</name>
<feature type="transmembrane region" description="Helical" evidence="2">
    <location>
        <begin position="108"/>
        <end position="128"/>
    </location>
</feature>
<dbReference type="AlphaFoldDB" id="A0A517S8G4"/>
<dbReference type="EMBL" id="CP036271">
    <property type="protein sequence ID" value="QDT52409.1"/>
    <property type="molecule type" value="Genomic_DNA"/>
</dbReference>
<keyword evidence="2" id="KW-1133">Transmembrane helix</keyword>
<dbReference type="Proteomes" id="UP000315700">
    <property type="component" value="Chromosome"/>
</dbReference>
<accession>A0A517S8G4</accession>
<feature type="transmembrane region" description="Helical" evidence="2">
    <location>
        <begin position="75"/>
        <end position="96"/>
    </location>
</feature>
<dbReference type="InParanoid" id="A0A517S8G4"/>
<feature type="region of interest" description="Disordered" evidence="1">
    <location>
        <begin position="1"/>
        <end position="28"/>
    </location>
</feature>
<keyword evidence="2" id="KW-0812">Transmembrane</keyword>